<keyword evidence="3" id="KW-1185">Reference proteome</keyword>
<dbReference type="PANTHER" id="PTHR36519:SF9">
    <property type="entry name" value="EB DOMAIN-CONTAINING PROTEIN-RELATED"/>
    <property type="match status" value="1"/>
</dbReference>
<dbReference type="OrthoDB" id="5850558at2759"/>
<dbReference type="EnsemblMetazoa" id="PPA39950.1">
    <property type="protein sequence ID" value="PPA39950.1"/>
    <property type="gene ID" value="WBGene00278319"/>
</dbReference>
<accession>A0A8R1UVL5</accession>
<proteinExistence type="predicted"/>
<evidence type="ECO:0000313" key="2">
    <source>
        <dbReference type="EnsemblMetazoa" id="PPA39950.1"/>
    </source>
</evidence>
<evidence type="ECO:0000313" key="3">
    <source>
        <dbReference type="Proteomes" id="UP000005239"/>
    </source>
</evidence>
<dbReference type="Proteomes" id="UP000005239">
    <property type="component" value="Unassembled WGS sequence"/>
</dbReference>
<gene>
    <name evidence="2" type="primary">WBGene00278319</name>
</gene>
<dbReference type="PANTHER" id="PTHR36519">
    <property type="entry name" value="FIP (FUNGUS-INDUCED PROTEIN) RELATED-RELATED"/>
    <property type="match status" value="1"/>
</dbReference>
<reference evidence="2" key="2">
    <citation type="submission" date="2022-06" db="UniProtKB">
        <authorList>
            <consortium name="EnsemblMetazoa"/>
        </authorList>
    </citation>
    <scope>IDENTIFICATION</scope>
    <source>
        <strain evidence="2">PS312</strain>
    </source>
</reference>
<protein>
    <recommendedName>
        <fullName evidence="4">EB domain-containing protein</fullName>
    </recommendedName>
</protein>
<dbReference type="AlphaFoldDB" id="A0A8R1UVL5"/>
<keyword evidence="1" id="KW-0732">Signal</keyword>
<reference evidence="3" key="1">
    <citation type="journal article" date="2008" name="Nat. Genet.">
        <title>The Pristionchus pacificus genome provides a unique perspective on nematode lifestyle and parasitism.</title>
        <authorList>
            <person name="Dieterich C."/>
            <person name="Clifton S.W."/>
            <person name="Schuster L.N."/>
            <person name="Chinwalla A."/>
            <person name="Delehaunty K."/>
            <person name="Dinkelacker I."/>
            <person name="Fulton L."/>
            <person name="Fulton R."/>
            <person name="Godfrey J."/>
            <person name="Minx P."/>
            <person name="Mitreva M."/>
            <person name="Roeseler W."/>
            <person name="Tian H."/>
            <person name="Witte H."/>
            <person name="Yang S.P."/>
            <person name="Wilson R.K."/>
            <person name="Sommer R.J."/>
        </authorList>
    </citation>
    <scope>NUCLEOTIDE SEQUENCE [LARGE SCALE GENOMIC DNA]</scope>
    <source>
        <strain evidence="3">PS312</strain>
    </source>
</reference>
<evidence type="ECO:0000256" key="1">
    <source>
        <dbReference type="SAM" id="SignalP"/>
    </source>
</evidence>
<feature type="chain" id="PRO_5035921333" description="EB domain-containing protein" evidence="1">
    <location>
        <begin position="18"/>
        <end position="221"/>
    </location>
</feature>
<name>A0A8R1UVL5_PRIPA</name>
<sequence>MFPSLLLLVSTLPLIHPQFLGSSLYSALSGGYGVEDMCRYISCPFGQYCWNGNCLSSTSALGSGLGGMGAMGGMGGLAGLTNAAALYTGNTGMYGSAMGLGMGPMGGMGGYGSGGEVYGLAPCSLTQQCLNGQICVNGYCSKSNVAYAGSQVMQQTNTCMTGAVCPVGQYCIGGQCVQNALASTFACYNLVSCPSGMMCQLGRCIASGIPYMGMGMGMGMG</sequence>
<organism evidence="2 3">
    <name type="scientific">Pristionchus pacificus</name>
    <name type="common">Parasitic nematode worm</name>
    <dbReference type="NCBI Taxonomy" id="54126"/>
    <lineage>
        <taxon>Eukaryota</taxon>
        <taxon>Metazoa</taxon>
        <taxon>Ecdysozoa</taxon>
        <taxon>Nematoda</taxon>
        <taxon>Chromadorea</taxon>
        <taxon>Rhabditida</taxon>
        <taxon>Rhabditina</taxon>
        <taxon>Diplogasteromorpha</taxon>
        <taxon>Diplogasteroidea</taxon>
        <taxon>Neodiplogasteridae</taxon>
        <taxon>Pristionchus</taxon>
    </lineage>
</organism>
<evidence type="ECO:0008006" key="4">
    <source>
        <dbReference type="Google" id="ProtNLM"/>
    </source>
</evidence>
<feature type="signal peptide" evidence="1">
    <location>
        <begin position="1"/>
        <end position="17"/>
    </location>
</feature>